<feature type="domain" description="SCP" evidence="1">
    <location>
        <begin position="89"/>
        <end position="211"/>
    </location>
</feature>
<organism evidence="2 3">
    <name type="scientific">Halorubrum vacuolatum</name>
    <name type="common">Natronobacterium vacuolatum</name>
    <dbReference type="NCBI Taxonomy" id="63740"/>
    <lineage>
        <taxon>Archaea</taxon>
        <taxon>Methanobacteriati</taxon>
        <taxon>Methanobacteriota</taxon>
        <taxon>Stenosarchaea group</taxon>
        <taxon>Halobacteria</taxon>
        <taxon>Halobacteriales</taxon>
        <taxon>Haloferacaceae</taxon>
        <taxon>Halorubrum</taxon>
    </lineage>
</organism>
<dbReference type="EMBL" id="FZNQ01000034">
    <property type="protein sequence ID" value="SNR67754.1"/>
    <property type="molecule type" value="Genomic_DNA"/>
</dbReference>
<dbReference type="AlphaFoldDB" id="A0A238YAX8"/>
<evidence type="ECO:0000313" key="2">
    <source>
        <dbReference type="EMBL" id="SNR67754.1"/>
    </source>
</evidence>
<protein>
    <submittedName>
        <fullName evidence="2">Cysteine-rich secretory protein family protein</fullName>
    </submittedName>
</protein>
<evidence type="ECO:0000259" key="1">
    <source>
        <dbReference type="Pfam" id="PF00188"/>
    </source>
</evidence>
<name>A0A238YAX8_HALVU</name>
<accession>A0A238YAX8</accession>
<reference evidence="2 3" key="1">
    <citation type="submission" date="2017-06" db="EMBL/GenBank/DDBJ databases">
        <authorList>
            <person name="Kim H.J."/>
            <person name="Triplett B.A."/>
        </authorList>
    </citation>
    <scope>NUCLEOTIDE SEQUENCE [LARGE SCALE GENOMIC DNA]</scope>
    <source>
        <strain evidence="2 3">DSM 8800</strain>
    </source>
</reference>
<keyword evidence="3" id="KW-1185">Reference proteome</keyword>
<dbReference type="Gene3D" id="3.40.33.10">
    <property type="entry name" value="CAP"/>
    <property type="match status" value="1"/>
</dbReference>
<proteinExistence type="predicted"/>
<dbReference type="PANTHER" id="PTHR31157:SF1">
    <property type="entry name" value="SCP DOMAIN-CONTAINING PROTEIN"/>
    <property type="match status" value="1"/>
</dbReference>
<sequence>MTFTVISTYYRCDVCGNQTVGSSHDDTGCDGFVVEIGDEWLCVGCSTRVDVATTCFSCGAADAFERVELPVFTGSQIHPSRIERAIHQRTNHERRERELCELQFDYHLSAVALRHSRDMSHRNYFAHESPEGKSPADRYEAASVDSNRVGENLSKQYHGPSTSPSLIGSEVVDAWLGSPGHRKTLLEFQWSREGIGVFVDVDGAIYITQNFA</sequence>
<dbReference type="OrthoDB" id="60683at2157"/>
<dbReference type="PANTHER" id="PTHR31157">
    <property type="entry name" value="SCP DOMAIN-CONTAINING PROTEIN"/>
    <property type="match status" value="1"/>
</dbReference>
<gene>
    <name evidence="2" type="ORF">SAMN06264855_13416</name>
</gene>
<dbReference type="InterPro" id="IPR035940">
    <property type="entry name" value="CAP_sf"/>
</dbReference>
<dbReference type="Proteomes" id="UP000198397">
    <property type="component" value="Unassembled WGS sequence"/>
</dbReference>
<dbReference type="Pfam" id="PF00188">
    <property type="entry name" value="CAP"/>
    <property type="match status" value="1"/>
</dbReference>
<evidence type="ECO:0000313" key="3">
    <source>
        <dbReference type="Proteomes" id="UP000198397"/>
    </source>
</evidence>
<dbReference type="InterPro" id="IPR014044">
    <property type="entry name" value="CAP_dom"/>
</dbReference>
<dbReference type="SUPFAM" id="SSF55797">
    <property type="entry name" value="PR-1-like"/>
    <property type="match status" value="1"/>
</dbReference>
<dbReference type="CDD" id="cd05379">
    <property type="entry name" value="CAP_bacterial"/>
    <property type="match status" value="1"/>
</dbReference>